<evidence type="ECO:0000313" key="2">
    <source>
        <dbReference type="Proteomes" id="UP001501771"/>
    </source>
</evidence>
<organism evidence="1 2">
    <name type="scientific">Nocardioides koreensis</name>
    <dbReference type="NCBI Taxonomy" id="433651"/>
    <lineage>
        <taxon>Bacteria</taxon>
        <taxon>Bacillati</taxon>
        <taxon>Actinomycetota</taxon>
        <taxon>Actinomycetes</taxon>
        <taxon>Propionibacteriales</taxon>
        <taxon>Nocardioidaceae</taxon>
        <taxon>Nocardioides</taxon>
    </lineage>
</organism>
<dbReference type="EMBL" id="BAAAQR010000002">
    <property type="protein sequence ID" value="GAA2141834.1"/>
    <property type="molecule type" value="Genomic_DNA"/>
</dbReference>
<reference evidence="1 2" key="1">
    <citation type="journal article" date="2019" name="Int. J. Syst. Evol. Microbiol.">
        <title>The Global Catalogue of Microorganisms (GCM) 10K type strain sequencing project: providing services to taxonomists for standard genome sequencing and annotation.</title>
        <authorList>
            <consortium name="The Broad Institute Genomics Platform"/>
            <consortium name="The Broad Institute Genome Sequencing Center for Infectious Disease"/>
            <person name="Wu L."/>
            <person name="Ma J."/>
        </authorList>
    </citation>
    <scope>NUCLEOTIDE SEQUENCE [LARGE SCALE GENOMIC DNA]</scope>
    <source>
        <strain evidence="1 2">JCM 16022</strain>
    </source>
</reference>
<dbReference type="Proteomes" id="UP001501771">
    <property type="component" value="Unassembled WGS sequence"/>
</dbReference>
<gene>
    <name evidence="1" type="ORF">GCM10009844_12530</name>
</gene>
<protein>
    <submittedName>
        <fullName evidence="1">Uncharacterized protein</fullName>
    </submittedName>
</protein>
<proteinExistence type="predicted"/>
<keyword evidence="2" id="KW-1185">Reference proteome</keyword>
<comment type="caution">
    <text evidence="1">The sequence shown here is derived from an EMBL/GenBank/DDBJ whole genome shotgun (WGS) entry which is preliminary data.</text>
</comment>
<evidence type="ECO:0000313" key="1">
    <source>
        <dbReference type="EMBL" id="GAA2141834.1"/>
    </source>
</evidence>
<accession>A0ABN2ZGE3</accession>
<name>A0ABN2ZGE3_9ACTN</name>
<sequence>MAGRSSRAARRSVAVPEDVRSSASGCMAEMVPELGAAQSACGSPRVAVVPSYGAPRLVAAVCGLAGRLRLRYRQLRERIAGGCGRLPAFGWRGIARPDL</sequence>